<dbReference type="CDD" id="cd01335">
    <property type="entry name" value="Radical_SAM"/>
    <property type="match status" value="1"/>
</dbReference>
<name>A0A7W7QV76_9ACTN</name>
<protein>
    <submittedName>
        <fullName evidence="2">MoaA/NifB/PqqE/SkfB family radical SAM enzyme</fullName>
    </submittedName>
</protein>
<evidence type="ECO:0000313" key="3">
    <source>
        <dbReference type="Proteomes" id="UP000552644"/>
    </source>
</evidence>
<dbReference type="InterPro" id="IPR013785">
    <property type="entry name" value="Aldolase_TIM"/>
</dbReference>
<dbReference type="AlphaFoldDB" id="A0A7W7QV76"/>
<dbReference type="Gene3D" id="3.20.20.70">
    <property type="entry name" value="Aldolase class I"/>
    <property type="match status" value="1"/>
</dbReference>
<sequence length="252" mass="27449">MSETAWFGVLDEATTLGVRAVQLIGGEPTLSPAFEPVLRYAVGVGLKVEVYTNLFHVKERWWELFGLDGVSLATSYYSERPEEHDGMTTRTGSHARTTANIRKARARGIRLRAGMVELPTGEPTEGRNKLALLGVTDVRSDRLRAIGRTAPSSRNASELCGACGKGKAAISPTGDVWPCVMARWMAAGNVLEQPLRRILRGARWRELVNGIPIPMGKRCDPELCDPVRGDGNDCDPASTPACDPKFCDPDTE</sequence>
<dbReference type="CDD" id="cd21109">
    <property type="entry name" value="SPASM"/>
    <property type="match status" value="1"/>
</dbReference>
<dbReference type="PANTHER" id="PTHR11228:SF7">
    <property type="entry name" value="PQQA PEPTIDE CYCLASE"/>
    <property type="match status" value="1"/>
</dbReference>
<proteinExistence type="predicted"/>
<evidence type="ECO:0000259" key="1">
    <source>
        <dbReference type="Pfam" id="PF13186"/>
    </source>
</evidence>
<evidence type="ECO:0000313" key="2">
    <source>
        <dbReference type="EMBL" id="MBB4920376.1"/>
    </source>
</evidence>
<dbReference type="SUPFAM" id="SSF102114">
    <property type="entry name" value="Radical SAM enzymes"/>
    <property type="match status" value="1"/>
</dbReference>
<reference evidence="2 3" key="1">
    <citation type="submission" date="2020-08" db="EMBL/GenBank/DDBJ databases">
        <title>Genomic Encyclopedia of Type Strains, Phase III (KMG-III): the genomes of soil and plant-associated and newly described type strains.</title>
        <authorList>
            <person name="Whitman W."/>
        </authorList>
    </citation>
    <scope>NUCLEOTIDE SEQUENCE [LARGE SCALE GENOMIC DNA]</scope>
    <source>
        <strain evidence="2 3">CECT 8840</strain>
    </source>
</reference>
<organism evidence="2 3">
    <name type="scientific">Streptosporangium saharense</name>
    <dbReference type="NCBI Taxonomy" id="1706840"/>
    <lineage>
        <taxon>Bacteria</taxon>
        <taxon>Bacillati</taxon>
        <taxon>Actinomycetota</taxon>
        <taxon>Actinomycetes</taxon>
        <taxon>Streptosporangiales</taxon>
        <taxon>Streptosporangiaceae</taxon>
        <taxon>Streptosporangium</taxon>
    </lineage>
</organism>
<dbReference type="InterPro" id="IPR058240">
    <property type="entry name" value="rSAM_sf"/>
</dbReference>
<accession>A0A7W7QV76</accession>
<dbReference type="EMBL" id="JACHJP010000013">
    <property type="protein sequence ID" value="MBB4920376.1"/>
    <property type="molecule type" value="Genomic_DNA"/>
</dbReference>
<keyword evidence="3" id="KW-1185">Reference proteome</keyword>
<comment type="caution">
    <text evidence="2">The sequence shown here is derived from an EMBL/GenBank/DDBJ whole genome shotgun (WGS) entry which is preliminary data.</text>
</comment>
<gene>
    <name evidence="2" type="ORF">FHS44_007525</name>
</gene>
<dbReference type="Pfam" id="PF13186">
    <property type="entry name" value="SPASM"/>
    <property type="match status" value="1"/>
</dbReference>
<dbReference type="Proteomes" id="UP000552644">
    <property type="component" value="Unassembled WGS sequence"/>
</dbReference>
<dbReference type="PANTHER" id="PTHR11228">
    <property type="entry name" value="RADICAL SAM DOMAIN PROTEIN"/>
    <property type="match status" value="1"/>
</dbReference>
<feature type="domain" description="4Fe4S-binding SPASM" evidence="1">
    <location>
        <begin position="162"/>
        <end position="208"/>
    </location>
</feature>
<dbReference type="InterPro" id="IPR050377">
    <property type="entry name" value="Radical_SAM_PqqE_MftC-like"/>
</dbReference>
<dbReference type="InterPro" id="IPR023885">
    <property type="entry name" value="4Fe4S-binding_SPASM_dom"/>
</dbReference>